<accession>A0A0G4E9C7</accession>
<feature type="region of interest" description="Disordered" evidence="1">
    <location>
        <begin position="395"/>
        <end position="414"/>
    </location>
</feature>
<dbReference type="AlphaFoldDB" id="A0A0G4E9C7"/>
<feature type="compositionally biased region" description="Basic and acidic residues" evidence="1">
    <location>
        <begin position="1013"/>
        <end position="1027"/>
    </location>
</feature>
<dbReference type="InParanoid" id="A0A0G4E9C7"/>
<evidence type="ECO:0000313" key="3">
    <source>
        <dbReference type="Proteomes" id="UP000041254"/>
    </source>
</evidence>
<keyword evidence="3" id="KW-1185">Reference proteome</keyword>
<proteinExistence type="predicted"/>
<feature type="compositionally biased region" description="Low complexity" evidence="1">
    <location>
        <begin position="485"/>
        <end position="495"/>
    </location>
</feature>
<feature type="compositionally biased region" description="Low complexity" evidence="1">
    <location>
        <begin position="510"/>
        <end position="520"/>
    </location>
</feature>
<sequence>MQHICAAAASQCRLVGSTHRQRISSPPVSPNSPQLDPFAPSAPHRGPAHPSLPISIMPYGIPDGRYQKHAINDHKPAAEGPKSLRGGFPVTMTAANGHKGPAMTTTGRFPPHKATKMSISGTSMPSAAAPAASMSAMIKGKYDGTGAMHGSMSRERGIVNGNVPHIAGPTAVRVSGGIHGRLFVEQQTSPSLHRRTPRPATPMPRDTAMTGSGRLYVRRESEAVHGNRMDVLGGSGGNGSLNGNPPHMRDGGGQQVHSASRVSNLGNVGTDTSGDILRNSNVMSAVKGGHSDAMTVGRVENLVGSSQRPPSLHVRHPPRPATPMGGHVAVNNSGRLCVGRESGATHGSRVDVLGGSRGKGNVSGNPPPSGNSTAVTDGAARPHASRVSSVGAVGVEPSGLHLKNPNGMSAIKGGNTETVTAGRLQERPLPPQNLMGSNQRPPSLHLRHPPRPASAMPGNVLTSNSGRLSVRGDRETMDVGRERGSISSNPSHNSSTAVRSGSARLSSKSMAGGVAMAVGGQRDSKSATGPPRPMISARNGSRTAMRVTQDTRRPHNQHTIARDGTTAASVPPNVSHRNPAINRRVCSLASQRDTNNTKAPTATKVRNAFMSWLRRLQKGLTTLTRRQSLPPTAAPPPSHTHTHAALTQDDAQKVIFFDLDDTLIPSHYLEALGVHLFLAACAKGQEPDGQGLFQGVSTGQRESTAEEVVKAFEETGRAAEEVIQQGAFERLGRALKDAGVPVISARQRALSRLLRPSMDNETMAKQAKEAQYEISKAIAMLEEMQKRPSATHVASVGDQVWDLIPLDEIKRRRPDMSVCKIRVQRPLGVTHFLNQLSRLKEAIPTILRSTTDGPPTDHNYGLRLANNQSGAFEAVREADGRAPGHDEYISQAKESQPDRLDHTVLDDFMDTTAPPDEYTFPLLSQPPARPHITPTARLIMKTLANRDHLRQVERRRGMSHEDTTSWRQREQQINGAIDSILDRLPPEGPHQHGATRVSRRAEGARMVLVRKPGHSERRSRVDNEPTPKVDPLPPQVPSAHPHVRTLLSLPMPHPVHAYPIPHPPHMAMQQQQHPNAMQQQQQQQQQGPATSYHNHHMAALRFEHGAMLRPAVHQKHPYSRLHVYPTRRLPTNLHLMAPRRL</sequence>
<evidence type="ECO:0000256" key="1">
    <source>
        <dbReference type="SAM" id="MobiDB-lite"/>
    </source>
</evidence>
<feature type="region of interest" description="Disordered" evidence="1">
    <location>
        <begin position="1064"/>
        <end position="1092"/>
    </location>
</feature>
<feature type="region of interest" description="Disordered" evidence="1">
    <location>
        <begin position="188"/>
        <end position="210"/>
    </location>
</feature>
<dbReference type="VEuPathDB" id="CryptoDB:Vbra_10934"/>
<protein>
    <submittedName>
        <fullName evidence="2">Uncharacterized protein</fullName>
    </submittedName>
</protein>
<feature type="region of interest" description="Disordered" evidence="1">
    <location>
        <begin position="228"/>
        <end position="258"/>
    </location>
</feature>
<gene>
    <name evidence="2" type="ORF">Vbra_10934</name>
</gene>
<feature type="region of interest" description="Disordered" evidence="1">
    <location>
        <begin position="341"/>
        <end position="388"/>
    </location>
</feature>
<feature type="region of interest" description="Disordered" evidence="1">
    <location>
        <begin position="304"/>
        <end position="323"/>
    </location>
</feature>
<feature type="compositionally biased region" description="Polar residues" evidence="1">
    <location>
        <begin position="538"/>
        <end position="548"/>
    </location>
</feature>
<reference evidence="2 3" key="1">
    <citation type="submission" date="2014-11" db="EMBL/GenBank/DDBJ databases">
        <authorList>
            <person name="Zhu J."/>
            <person name="Qi W."/>
            <person name="Song R."/>
        </authorList>
    </citation>
    <scope>NUCLEOTIDE SEQUENCE [LARGE SCALE GENOMIC DNA]</scope>
</reference>
<feature type="region of interest" description="Disordered" evidence="1">
    <location>
        <begin position="427"/>
        <end position="579"/>
    </location>
</feature>
<feature type="compositionally biased region" description="Polar residues" evidence="1">
    <location>
        <begin position="23"/>
        <end position="34"/>
    </location>
</feature>
<feature type="region of interest" description="Disordered" evidence="1">
    <location>
        <begin position="1010"/>
        <end position="1039"/>
    </location>
</feature>
<feature type="compositionally biased region" description="Low complexity" evidence="1">
    <location>
        <begin position="1065"/>
        <end position="1089"/>
    </location>
</feature>
<organism evidence="2 3">
    <name type="scientific">Vitrella brassicaformis (strain CCMP3155)</name>
    <dbReference type="NCBI Taxonomy" id="1169540"/>
    <lineage>
        <taxon>Eukaryota</taxon>
        <taxon>Sar</taxon>
        <taxon>Alveolata</taxon>
        <taxon>Colpodellida</taxon>
        <taxon>Vitrellaceae</taxon>
        <taxon>Vitrella</taxon>
    </lineage>
</organism>
<dbReference type="EMBL" id="CDMY01000055">
    <property type="protein sequence ID" value="CEL92196.1"/>
    <property type="molecule type" value="Genomic_DNA"/>
</dbReference>
<feature type="compositionally biased region" description="Basic and acidic residues" evidence="1">
    <location>
        <begin position="470"/>
        <end position="484"/>
    </location>
</feature>
<feature type="region of interest" description="Disordered" evidence="1">
    <location>
        <begin position="622"/>
        <end position="643"/>
    </location>
</feature>
<feature type="compositionally biased region" description="Polar residues" evidence="1">
    <location>
        <begin position="496"/>
        <end position="509"/>
    </location>
</feature>
<feature type="region of interest" description="Disordered" evidence="1">
    <location>
        <begin position="15"/>
        <end position="52"/>
    </location>
</feature>
<dbReference type="Proteomes" id="UP000041254">
    <property type="component" value="Unassembled WGS sequence"/>
</dbReference>
<name>A0A0G4E9C7_VITBC</name>
<evidence type="ECO:0000313" key="2">
    <source>
        <dbReference type="EMBL" id="CEL92196.1"/>
    </source>
</evidence>